<accession>A0ABR1I814</accession>
<evidence type="ECO:0000256" key="1">
    <source>
        <dbReference type="ARBA" id="ARBA00022803"/>
    </source>
</evidence>
<keyword evidence="5" id="KW-1185">Reference proteome</keyword>
<evidence type="ECO:0000313" key="4">
    <source>
        <dbReference type="EMBL" id="KAK7429733.1"/>
    </source>
</evidence>
<dbReference type="PANTHER" id="PTHR12558">
    <property type="entry name" value="CELL DIVISION CYCLE 16,23,27"/>
    <property type="match status" value="1"/>
</dbReference>
<dbReference type="Pfam" id="PF13432">
    <property type="entry name" value="TPR_16"/>
    <property type="match status" value="1"/>
</dbReference>
<sequence length="205" mass="23140">MEAIKCFQRATQLQPQLAHSYTLLGHEYTDLEQYDEANTTFRRALQVDGRHYSAWVGLGRVQEKLGKFELALKNYLNAEKINPENGVLLTHIAKLHDKLGNPRLGLNCVQRASKLDLPEKPAAFVKLQTARLYLRLDSPMEALQELRLAEKVAPDESNVHFLLGKAYSMLGKGYKGNVLRCFTIALSLNPRDEAIKEAMSSLDDD</sequence>
<reference evidence="4 5" key="1">
    <citation type="journal article" date="2025" name="Microbiol. Resour. Announc.">
        <title>Draft genome sequences for Neonectria magnoliae and Neonectria punicea, canker pathogens of Liriodendron tulipifera and Acer saccharum in West Virginia.</title>
        <authorList>
            <person name="Petronek H.M."/>
            <person name="Kasson M.T."/>
            <person name="Metheny A.M."/>
            <person name="Stauder C.M."/>
            <person name="Lovett B."/>
            <person name="Lynch S.C."/>
            <person name="Garnas J.R."/>
            <person name="Kasson L.R."/>
            <person name="Stajich J.E."/>
        </authorList>
    </citation>
    <scope>NUCLEOTIDE SEQUENCE [LARGE SCALE GENOMIC DNA]</scope>
    <source>
        <strain evidence="4 5">NRRL 64651</strain>
    </source>
</reference>
<evidence type="ECO:0000256" key="2">
    <source>
        <dbReference type="ARBA" id="ARBA00038210"/>
    </source>
</evidence>
<protein>
    <submittedName>
        <fullName evidence="4">Anaphase-promoting complex subunit cdc27</fullName>
    </submittedName>
</protein>
<evidence type="ECO:0000256" key="3">
    <source>
        <dbReference type="PROSITE-ProRule" id="PRU00339"/>
    </source>
</evidence>
<keyword evidence="1 3" id="KW-0802">TPR repeat</keyword>
<proteinExistence type="inferred from homology"/>
<dbReference type="InterPro" id="IPR011990">
    <property type="entry name" value="TPR-like_helical_dom_sf"/>
</dbReference>
<dbReference type="SMART" id="SM00028">
    <property type="entry name" value="TPR"/>
    <property type="match status" value="4"/>
</dbReference>
<dbReference type="PANTHER" id="PTHR12558:SF13">
    <property type="entry name" value="CELL DIVISION CYCLE PROTEIN 27 HOMOLOG"/>
    <property type="match status" value="1"/>
</dbReference>
<comment type="similarity">
    <text evidence="2">Belongs to the APC3/CDC27 family.</text>
</comment>
<dbReference type="EMBL" id="JAZAVK010000026">
    <property type="protein sequence ID" value="KAK7429733.1"/>
    <property type="molecule type" value="Genomic_DNA"/>
</dbReference>
<gene>
    <name evidence="4" type="primary">CDC27_1</name>
    <name evidence="4" type="ORF">QQZ08_003759</name>
</gene>
<dbReference type="SUPFAM" id="SSF48452">
    <property type="entry name" value="TPR-like"/>
    <property type="match status" value="1"/>
</dbReference>
<evidence type="ECO:0000313" key="5">
    <source>
        <dbReference type="Proteomes" id="UP001498421"/>
    </source>
</evidence>
<dbReference type="Proteomes" id="UP001498421">
    <property type="component" value="Unassembled WGS sequence"/>
</dbReference>
<dbReference type="Gene3D" id="1.25.40.10">
    <property type="entry name" value="Tetratricopeptide repeat domain"/>
    <property type="match status" value="1"/>
</dbReference>
<dbReference type="PROSITE" id="PS50005">
    <property type="entry name" value="TPR"/>
    <property type="match status" value="2"/>
</dbReference>
<dbReference type="InterPro" id="IPR019734">
    <property type="entry name" value="TPR_rpt"/>
</dbReference>
<feature type="repeat" description="TPR" evidence="3">
    <location>
        <begin position="52"/>
        <end position="85"/>
    </location>
</feature>
<name>A0ABR1I814_9HYPO</name>
<organism evidence="4 5">
    <name type="scientific">Neonectria magnoliae</name>
    <dbReference type="NCBI Taxonomy" id="2732573"/>
    <lineage>
        <taxon>Eukaryota</taxon>
        <taxon>Fungi</taxon>
        <taxon>Dikarya</taxon>
        <taxon>Ascomycota</taxon>
        <taxon>Pezizomycotina</taxon>
        <taxon>Sordariomycetes</taxon>
        <taxon>Hypocreomycetidae</taxon>
        <taxon>Hypocreales</taxon>
        <taxon>Nectriaceae</taxon>
        <taxon>Neonectria</taxon>
    </lineage>
</organism>
<feature type="repeat" description="TPR" evidence="3">
    <location>
        <begin position="18"/>
        <end position="51"/>
    </location>
</feature>
<comment type="caution">
    <text evidence="4">The sequence shown here is derived from an EMBL/GenBank/DDBJ whole genome shotgun (WGS) entry which is preliminary data.</text>
</comment>